<proteinExistence type="predicted"/>
<dbReference type="GO" id="GO:0016788">
    <property type="term" value="F:hydrolase activity, acting on ester bonds"/>
    <property type="evidence" value="ECO:0007669"/>
    <property type="project" value="UniProtKB-ARBA"/>
</dbReference>
<name>A0A380ATA5_9GAMM</name>
<gene>
    <name evidence="1" type="ORF">NCTC11544_04941</name>
</gene>
<dbReference type="SUPFAM" id="SSF52266">
    <property type="entry name" value="SGNH hydrolase"/>
    <property type="match status" value="1"/>
</dbReference>
<evidence type="ECO:0008006" key="3">
    <source>
        <dbReference type="Google" id="ProtNLM"/>
    </source>
</evidence>
<dbReference type="Proteomes" id="UP000255529">
    <property type="component" value="Unassembled WGS sequence"/>
</dbReference>
<evidence type="ECO:0000313" key="2">
    <source>
        <dbReference type="Proteomes" id="UP000255529"/>
    </source>
</evidence>
<sequence>MVGNSTRGSSRSGTYAPLGENVFTPLRAVVQGTNGLGITDEQVAALQPGDTSEGEDSAVSAVHLWRALQLQLQGMTDNPNRKIIVVNCAVAGRSVEQLSKRAPSQHYENRVLKALNNIKALVDAKSVEVGRPLTCGIAGCVYNGNQWNYLGTDGTTDKDLYKAKLGTLFDDIASENPAIFGVTERPFFITMQTGDNYTRDNTNLSIGMAHIELQNERDNVFLAGPEAPVPSKPGGHRDPNGYRWLGQQIGKVIHQVADRRLDWFPTVPIGATFSGRESLVDHLVWSPPLQWRETFSTITPTMFQNKGYRITDAQGDAAIASVEIAADTITRITAQRDLIAPVYVWYAGQGTYGGDGNLFDSDTTRALYNYEYQEGTGQYAAANLPAYVNKPYPLNNASCAYRIQAVKND</sequence>
<dbReference type="InterPro" id="IPR036514">
    <property type="entry name" value="SGNH_hydro_sf"/>
</dbReference>
<protein>
    <recommendedName>
        <fullName evidence="3">Sialate O-acetylesterase domain-containing protein</fullName>
    </recommendedName>
</protein>
<dbReference type="EMBL" id="UGYN01000002">
    <property type="protein sequence ID" value="SUI86842.1"/>
    <property type="molecule type" value="Genomic_DNA"/>
</dbReference>
<evidence type="ECO:0000313" key="1">
    <source>
        <dbReference type="EMBL" id="SUI86842.1"/>
    </source>
</evidence>
<dbReference type="Gene3D" id="3.40.50.1110">
    <property type="entry name" value="SGNH hydrolase"/>
    <property type="match status" value="1"/>
</dbReference>
<dbReference type="AlphaFoldDB" id="A0A380ATA5"/>
<accession>A0A380ATA5</accession>
<reference evidence="1 2" key="1">
    <citation type="submission" date="2018-06" db="EMBL/GenBank/DDBJ databases">
        <authorList>
            <consortium name="Pathogen Informatics"/>
            <person name="Doyle S."/>
        </authorList>
    </citation>
    <scope>NUCLEOTIDE SEQUENCE [LARGE SCALE GENOMIC DNA]</scope>
    <source>
        <strain evidence="1 2">NCTC11544</strain>
    </source>
</reference>
<organism evidence="1 2">
    <name type="scientific">Serratia quinivorans</name>
    <dbReference type="NCBI Taxonomy" id="137545"/>
    <lineage>
        <taxon>Bacteria</taxon>
        <taxon>Pseudomonadati</taxon>
        <taxon>Pseudomonadota</taxon>
        <taxon>Gammaproteobacteria</taxon>
        <taxon>Enterobacterales</taxon>
        <taxon>Yersiniaceae</taxon>
        <taxon>Serratia</taxon>
    </lineage>
</organism>